<accession>A0A6N7LAP3</accession>
<dbReference type="AlphaFoldDB" id="A0A6N7LAP3"/>
<feature type="region of interest" description="Disordered" evidence="1">
    <location>
        <begin position="9"/>
        <end position="28"/>
    </location>
</feature>
<dbReference type="Proteomes" id="UP000439983">
    <property type="component" value="Unassembled WGS sequence"/>
</dbReference>
<keyword evidence="3" id="KW-1185">Reference proteome</keyword>
<evidence type="ECO:0000256" key="1">
    <source>
        <dbReference type="SAM" id="MobiDB-lite"/>
    </source>
</evidence>
<evidence type="ECO:0000313" key="2">
    <source>
        <dbReference type="EMBL" id="MQX14298.1"/>
    </source>
</evidence>
<name>A0A6N7LAP3_SINTE</name>
<feature type="compositionally biased region" description="Basic and acidic residues" evidence="1">
    <location>
        <begin position="17"/>
        <end position="28"/>
    </location>
</feature>
<dbReference type="EMBL" id="WITC01000027">
    <property type="protein sequence ID" value="MQX14298.1"/>
    <property type="molecule type" value="Genomic_DNA"/>
</dbReference>
<sequence length="61" mass="7048">MRSCWLRARPGAGGRCRPSDEGGRKRVDVSGQTLLHVSLNRPRFKDKDMQQFKVLQRPLRV</sequence>
<organism evidence="2 3">
    <name type="scientific">Sinorhizobium terangae</name>
    <dbReference type="NCBI Taxonomy" id="110322"/>
    <lineage>
        <taxon>Bacteria</taxon>
        <taxon>Pseudomonadati</taxon>
        <taxon>Pseudomonadota</taxon>
        <taxon>Alphaproteobacteria</taxon>
        <taxon>Hyphomicrobiales</taxon>
        <taxon>Rhizobiaceae</taxon>
        <taxon>Sinorhizobium/Ensifer group</taxon>
        <taxon>Sinorhizobium</taxon>
    </lineage>
</organism>
<proteinExistence type="predicted"/>
<dbReference type="OrthoDB" id="8404582at2"/>
<comment type="caution">
    <text evidence="2">The sequence shown here is derived from an EMBL/GenBank/DDBJ whole genome shotgun (WGS) entry which is preliminary data.</text>
</comment>
<reference evidence="2 3" key="1">
    <citation type="journal article" date="2013" name="Genome Biol.">
        <title>Comparative genomics of the core and accessory genomes of 48 Sinorhizobium strains comprising five genospecies.</title>
        <authorList>
            <person name="Sugawara M."/>
            <person name="Epstein B."/>
            <person name="Badgley B.D."/>
            <person name="Unno T."/>
            <person name="Xu L."/>
            <person name="Reese J."/>
            <person name="Gyaneshwar P."/>
            <person name="Denny R."/>
            <person name="Mudge J."/>
            <person name="Bharti A.K."/>
            <person name="Farmer A.D."/>
            <person name="May G.D."/>
            <person name="Woodward J.E."/>
            <person name="Medigue C."/>
            <person name="Vallenet D."/>
            <person name="Lajus A."/>
            <person name="Rouy Z."/>
            <person name="Martinez-Vaz B."/>
            <person name="Tiffin P."/>
            <person name="Young N.D."/>
            <person name="Sadowsky M.J."/>
        </authorList>
    </citation>
    <scope>NUCLEOTIDE SEQUENCE [LARGE SCALE GENOMIC DNA]</scope>
    <source>
        <strain evidence="2 3">USDA4894</strain>
    </source>
</reference>
<gene>
    <name evidence="2" type="ORF">GHK62_05850</name>
</gene>
<protein>
    <submittedName>
        <fullName evidence="2">Uncharacterized protein</fullName>
    </submittedName>
</protein>
<evidence type="ECO:0000313" key="3">
    <source>
        <dbReference type="Proteomes" id="UP000439983"/>
    </source>
</evidence>